<dbReference type="OrthoDB" id="6193218at2"/>
<sequence length="213" mass="24989">MNRLQRHWWHYKLRIHPHRELFTQYSGDELVSIDCETTSLDPSHAELVSIAAIKIKNNKVLTSQSIHLKLRPPQNLTSDSIKIHQLRHQDLTHGISEKEALEQLIQFIGRRPIVGYHIHYDKKILDRVSLRHFRHPLPNSLIEVSHLYHHKLERLLPNAYYDLSIEAISRHLDLPQAERHDALEDAIAAALIYVRLTYGDFPELPKIRNAHSY</sequence>
<dbReference type="InterPro" id="IPR036397">
    <property type="entry name" value="RNaseH_sf"/>
</dbReference>
<dbReference type="Gene3D" id="3.30.420.10">
    <property type="entry name" value="Ribonuclease H-like superfamily/Ribonuclease H"/>
    <property type="match status" value="1"/>
</dbReference>
<proteinExistence type="predicted"/>
<feature type="domain" description="Exonuclease" evidence="3">
    <location>
        <begin position="29"/>
        <end position="202"/>
    </location>
</feature>
<dbReference type="NCBIfam" id="NF006601">
    <property type="entry name" value="PRK09145.1"/>
    <property type="match status" value="1"/>
</dbReference>
<comment type="caution">
    <text evidence="4">The sequence shown here is derived from an EMBL/GenBank/DDBJ whole genome shotgun (WGS) entry which is preliminary data.</text>
</comment>
<protein>
    <submittedName>
        <fullName evidence="4">DNA polymerase III subunit epsilon</fullName>
    </submittedName>
</protein>
<dbReference type="SUPFAM" id="SSF53098">
    <property type="entry name" value="Ribonuclease H-like"/>
    <property type="match status" value="1"/>
</dbReference>
<evidence type="ECO:0000259" key="3">
    <source>
        <dbReference type="SMART" id="SM00479"/>
    </source>
</evidence>
<accession>A0A2S7X9S2</accession>
<keyword evidence="1" id="KW-0540">Nuclease</keyword>
<evidence type="ECO:0000256" key="1">
    <source>
        <dbReference type="ARBA" id="ARBA00022722"/>
    </source>
</evidence>
<evidence type="ECO:0000256" key="2">
    <source>
        <dbReference type="ARBA" id="ARBA00022839"/>
    </source>
</evidence>
<dbReference type="GO" id="GO:0008408">
    <property type="term" value="F:3'-5' exonuclease activity"/>
    <property type="evidence" value="ECO:0007669"/>
    <property type="project" value="TreeGrafter"/>
</dbReference>
<dbReference type="GO" id="GO:0006259">
    <property type="term" value="P:DNA metabolic process"/>
    <property type="evidence" value="ECO:0007669"/>
    <property type="project" value="UniProtKB-ARBA"/>
</dbReference>
<dbReference type="Proteomes" id="UP000239263">
    <property type="component" value="Unassembled WGS sequence"/>
</dbReference>
<dbReference type="InterPro" id="IPR012337">
    <property type="entry name" value="RNaseH-like_sf"/>
</dbReference>
<dbReference type="EMBL" id="MSCO01000001">
    <property type="protein sequence ID" value="PQJ88108.1"/>
    <property type="molecule type" value="Genomic_DNA"/>
</dbReference>
<reference evidence="4 5" key="1">
    <citation type="submission" date="2016-12" db="EMBL/GenBank/DDBJ databases">
        <title>Diversity of luminous bacteria.</title>
        <authorList>
            <person name="Yoshizawa S."/>
            <person name="Kogure K."/>
        </authorList>
    </citation>
    <scope>NUCLEOTIDE SEQUENCE [LARGE SCALE GENOMIC DNA]</scope>
    <source>
        <strain evidence="4 5">ATCC 33715</strain>
    </source>
</reference>
<dbReference type="PANTHER" id="PTHR30231:SF7">
    <property type="entry name" value="BLR4117 PROTEIN"/>
    <property type="match status" value="1"/>
</dbReference>
<dbReference type="CDD" id="cd06127">
    <property type="entry name" value="DEDDh"/>
    <property type="match status" value="1"/>
</dbReference>
<dbReference type="InterPro" id="IPR013520">
    <property type="entry name" value="Ribonucl_H"/>
</dbReference>
<dbReference type="AlphaFoldDB" id="A0A2S7X9S2"/>
<dbReference type="SMART" id="SM00479">
    <property type="entry name" value="EXOIII"/>
    <property type="match status" value="1"/>
</dbReference>
<name>A0A2S7X9S2_9GAMM</name>
<evidence type="ECO:0000313" key="4">
    <source>
        <dbReference type="EMBL" id="PQJ88108.1"/>
    </source>
</evidence>
<dbReference type="GO" id="GO:0003676">
    <property type="term" value="F:nucleic acid binding"/>
    <property type="evidence" value="ECO:0007669"/>
    <property type="project" value="InterPro"/>
</dbReference>
<gene>
    <name evidence="4" type="ORF">BTO22_00255</name>
</gene>
<dbReference type="PANTHER" id="PTHR30231">
    <property type="entry name" value="DNA POLYMERASE III SUBUNIT EPSILON"/>
    <property type="match status" value="1"/>
</dbReference>
<organism evidence="4 5">
    <name type="scientific">Aliivibrio sifiae</name>
    <dbReference type="NCBI Taxonomy" id="566293"/>
    <lineage>
        <taxon>Bacteria</taxon>
        <taxon>Pseudomonadati</taxon>
        <taxon>Pseudomonadota</taxon>
        <taxon>Gammaproteobacteria</taxon>
        <taxon>Vibrionales</taxon>
        <taxon>Vibrionaceae</taxon>
        <taxon>Aliivibrio</taxon>
    </lineage>
</organism>
<dbReference type="Pfam" id="PF00929">
    <property type="entry name" value="RNase_T"/>
    <property type="match status" value="1"/>
</dbReference>
<dbReference type="RefSeq" id="WP_061030583.1">
    <property type="nucleotide sequence ID" value="NZ_CAWNRT010000001.1"/>
</dbReference>
<dbReference type="GO" id="GO:0005829">
    <property type="term" value="C:cytosol"/>
    <property type="evidence" value="ECO:0007669"/>
    <property type="project" value="TreeGrafter"/>
</dbReference>
<evidence type="ECO:0000313" key="5">
    <source>
        <dbReference type="Proteomes" id="UP000239263"/>
    </source>
</evidence>
<keyword evidence="2" id="KW-0269">Exonuclease</keyword>
<keyword evidence="2" id="KW-0378">Hydrolase</keyword>